<reference evidence="2" key="1">
    <citation type="submission" date="2023-06" db="EMBL/GenBank/DDBJ databases">
        <title>Genomic analysis of the entomopathogenic nematode Steinernema hermaphroditum.</title>
        <authorList>
            <person name="Schwarz E.M."/>
            <person name="Heppert J.K."/>
            <person name="Baniya A."/>
            <person name="Schwartz H.T."/>
            <person name="Tan C.-H."/>
            <person name="Antoshechkin I."/>
            <person name="Sternberg P.W."/>
            <person name="Goodrich-Blair H."/>
            <person name="Dillman A.R."/>
        </authorList>
    </citation>
    <scope>NUCLEOTIDE SEQUENCE</scope>
    <source>
        <strain evidence="2">PS9179</strain>
        <tissue evidence="2">Whole animal</tissue>
    </source>
</reference>
<protein>
    <submittedName>
        <fullName evidence="2">Uncharacterized protein</fullName>
    </submittedName>
</protein>
<feature type="chain" id="PRO_5041305332" evidence="1">
    <location>
        <begin position="31"/>
        <end position="605"/>
    </location>
</feature>
<sequence>MTLRCWGTLAFVRGLCGLLVIASIIGSVSSVGQSSSNEPLLMIKLLNGYDTRTWSAVNASWSDATHFTSTEFARILSLCDDEESIDYRCYIHTNGIRDRGIDDPDTVMMSNLFFVMHEESEDGEDSYFCATTWSGFDHKCMEHGLEKCIQSLPKNTIEAFLCKKMSREEVASMWEVFAMNVLGYTMGPMRNNLYGGGVFDVDEHTEGFWNRTGLKVLFQRPLRGTRNEHEERFLEDIYHNFAALADSDMIVHSCTPKNVAEITSFHGLGDPLVFSVARSYHPLLPKKFRGSACADSSKLAFSIPKDKERDHYYVCFGELPRDTNGISLGGGLFCWEDKQLNRDLRCRSVVGDVAHSSYPYTRWIFEEDEYSQWYSDCPEDLKEAVFEELETIYDGHKRKNTEKARQMSARVRKHTEEEIAEDGLDPYERFASLEGVRLMVWTVPHPALDNRYRYLFYEDERAVVLNVDRLIDEELATEKGSKAYSIPYDMEEGPFWFCEGGPPRTENLKNLTAELNCREDEKMNRRYRCASVPTMPFDAHEKPFEISEHVYTQWYSDCPEEIKDTIIGETRRILENRNIQVVDINVLKDILGEEGIRELVKKFAP</sequence>
<dbReference type="AlphaFoldDB" id="A0AA39HI25"/>
<comment type="caution">
    <text evidence="2">The sequence shown here is derived from an EMBL/GenBank/DDBJ whole genome shotgun (WGS) entry which is preliminary data.</text>
</comment>
<name>A0AA39HI25_9BILA</name>
<evidence type="ECO:0000313" key="2">
    <source>
        <dbReference type="EMBL" id="KAK0404997.1"/>
    </source>
</evidence>
<organism evidence="2 3">
    <name type="scientific">Steinernema hermaphroditum</name>
    <dbReference type="NCBI Taxonomy" id="289476"/>
    <lineage>
        <taxon>Eukaryota</taxon>
        <taxon>Metazoa</taxon>
        <taxon>Ecdysozoa</taxon>
        <taxon>Nematoda</taxon>
        <taxon>Chromadorea</taxon>
        <taxon>Rhabditida</taxon>
        <taxon>Tylenchina</taxon>
        <taxon>Panagrolaimomorpha</taxon>
        <taxon>Strongyloidoidea</taxon>
        <taxon>Steinernematidae</taxon>
        <taxon>Steinernema</taxon>
    </lineage>
</organism>
<accession>A0AA39HI25</accession>
<evidence type="ECO:0000256" key="1">
    <source>
        <dbReference type="SAM" id="SignalP"/>
    </source>
</evidence>
<proteinExistence type="predicted"/>
<keyword evidence="3" id="KW-1185">Reference proteome</keyword>
<dbReference type="Proteomes" id="UP001175271">
    <property type="component" value="Unassembled WGS sequence"/>
</dbReference>
<gene>
    <name evidence="2" type="ORF">QR680_017750</name>
</gene>
<keyword evidence="1" id="KW-0732">Signal</keyword>
<feature type="signal peptide" evidence="1">
    <location>
        <begin position="1"/>
        <end position="30"/>
    </location>
</feature>
<dbReference type="EMBL" id="JAUCMV010000004">
    <property type="protein sequence ID" value="KAK0404997.1"/>
    <property type="molecule type" value="Genomic_DNA"/>
</dbReference>
<evidence type="ECO:0000313" key="3">
    <source>
        <dbReference type="Proteomes" id="UP001175271"/>
    </source>
</evidence>